<feature type="transmembrane region" description="Helical" evidence="1">
    <location>
        <begin position="220"/>
        <end position="238"/>
    </location>
</feature>
<keyword evidence="3" id="KW-1185">Reference proteome</keyword>
<sequence length="442" mass="48022">MRIVEIMFPAKKRDAIVEVLEDENIDYVLVEEASHRPPDMIISFPLPTPAIEPVLDRLRSTGLKEDTYTVVVKAETVVSHQFEELEERYGHRRRTRDRIGRDELLARAREMMPAFSTYILLLVLSTVVATAGLLVNSPAVVVGSMVIAPLLGPAIGSSVASVLDESELFRRGVKYQAVGLIVAVIAAVIFASIAQATSLLPPGIDILGIDEIQGRIRPDFLSLVVALGAGIAGAWSLATGASTVVVGVMIAAALVPPLAVIGIGIAFGLPRIALSASVLVLVNIFTINLTALGVLWYQGYQPEEWFQIESATRATKQRVIYLVIGIVILSSFLTVVTYDSYRTAMFETQATEDVSALIDTSYEDLDLIDVEVQYTDPLPFQQPERIIVTVGISPDTDPPPLAQTLEEQANVYIPPAFDLPGMGPVVEGKQVDVEVEYVQRQS</sequence>
<evidence type="ECO:0000313" key="3">
    <source>
        <dbReference type="Proteomes" id="UP001596383"/>
    </source>
</evidence>
<comment type="caution">
    <text evidence="2">The sequence shown here is derived from an EMBL/GenBank/DDBJ whole genome shotgun (WGS) entry which is preliminary data.</text>
</comment>
<dbReference type="EMBL" id="JBHSWV010000022">
    <property type="protein sequence ID" value="MFC6763841.1"/>
    <property type="molecule type" value="Genomic_DNA"/>
</dbReference>
<keyword evidence="1" id="KW-0812">Transmembrane</keyword>
<proteinExistence type="predicted"/>
<protein>
    <submittedName>
        <fullName evidence="2">TIGR00341 family protein</fullName>
    </submittedName>
</protein>
<dbReference type="PANTHER" id="PTHR20992:SF9">
    <property type="entry name" value="AT15442P-RELATED"/>
    <property type="match status" value="1"/>
</dbReference>
<name>A0ABD5SK91_9EURY</name>
<feature type="transmembrane region" description="Helical" evidence="1">
    <location>
        <begin position="115"/>
        <end position="135"/>
    </location>
</feature>
<dbReference type="AlphaFoldDB" id="A0ABD5SK91"/>
<dbReference type="Proteomes" id="UP001596383">
    <property type="component" value="Unassembled WGS sequence"/>
</dbReference>
<evidence type="ECO:0000256" key="1">
    <source>
        <dbReference type="SAM" id="Phobius"/>
    </source>
</evidence>
<dbReference type="PANTHER" id="PTHR20992">
    <property type="entry name" value="AT15442P-RELATED"/>
    <property type="match status" value="1"/>
</dbReference>
<keyword evidence="1" id="KW-1133">Transmembrane helix</keyword>
<feature type="transmembrane region" description="Helical" evidence="1">
    <location>
        <begin position="245"/>
        <end position="267"/>
    </location>
</feature>
<feature type="transmembrane region" description="Helical" evidence="1">
    <location>
        <begin position="175"/>
        <end position="200"/>
    </location>
</feature>
<feature type="transmembrane region" description="Helical" evidence="1">
    <location>
        <begin position="319"/>
        <end position="338"/>
    </location>
</feature>
<gene>
    <name evidence="2" type="ORF">ACFQE6_01810</name>
</gene>
<dbReference type="RefSeq" id="WP_273736941.1">
    <property type="nucleotide sequence ID" value="NZ_JAQIVI010000022.1"/>
</dbReference>
<feature type="transmembrane region" description="Helical" evidence="1">
    <location>
        <begin position="273"/>
        <end position="298"/>
    </location>
</feature>
<feature type="transmembrane region" description="Helical" evidence="1">
    <location>
        <begin position="141"/>
        <end position="163"/>
    </location>
</feature>
<organism evidence="2 3">
    <name type="scientific">Natrinema soli</name>
    <dbReference type="NCBI Taxonomy" id="1930624"/>
    <lineage>
        <taxon>Archaea</taxon>
        <taxon>Methanobacteriati</taxon>
        <taxon>Methanobacteriota</taxon>
        <taxon>Stenosarchaea group</taxon>
        <taxon>Halobacteria</taxon>
        <taxon>Halobacteriales</taxon>
        <taxon>Natrialbaceae</taxon>
        <taxon>Natrinema</taxon>
    </lineage>
</organism>
<dbReference type="InterPro" id="IPR005240">
    <property type="entry name" value="DUF389"/>
</dbReference>
<dbReference type="NCBIfam" id="TIGR00341">
    <property type="entry name" value="TIGR00341 family protein"/>
    <property type="match status" value="1"/>
</dbReference>
<accession>A0ABD5SK91</accession>
<reference evidence="2 3" key="1">
    <citation type="journal article" date="2019" name="Int. J. Syst. Evol. Microbiol.">
        <title>The Global Catalogue of Microorganisms (GCM) 10K type strain sequencing project: providing services to taxonomists for standard genome sequencing and annotation.</title>
        <authorList>
            <consortium name="The Broad Institute Genomics Platform"/>
            <consortium name="The Broad Institute Genome Sequencing Center for Infectious Disease"/>
            <person name="Wu L."/>
            <person name="Ma J."/>
        </authorList>
    </citation>
    <scope>NUCLEOTIDE SEQUENCE [LARGE SCALE GENOMIC DNA]</scope>
    <source>
        <strain evidence="2 3">LMG 29247</strain>
    </source>
</reference>
<dbReference type="Pfam" id="PF04087">
    <property type="entry name" value="DUF389"/>
    <property type="match status" value="1"/>
</dbReference>
<keyword evidence="1" id="KW-0472">Membrane</keyword>
<evidence type="ECO:0000313" key="2">
    <source>
        <dbReference type="EMBL" id="MFC6763841.1"/>
    </source>
</evidence>